<evidence type="ECO:0000256" key="3">
    <source>
        <dbReference type="ARBA" id="ARBA00004613"/>
    </source>
</evidence>
<dbReference type="InterPro" id="IPR011050">
    <property type="entry name" value="Pectin_lyase_fold/virulence"/>
</dbReference>
<evidence type="ECO:0000256" key="5">
    <source>
        <dbReference type="ARBA" id="ARBA00022729"/>
    </source>
</evidence>
<dbReference type="GO" id="GO:0005576">
    <property type="term" value="C:extracellular region"/>
    <property type="evidence" value="ECO:0007669"/>
    <property type="project" value="UniProtKB-SubCell"/>
</dbReference>
<evidence type="ECO:0000256" key="6">
    <source>
        <dbReference type="ARBA" id="ARBA00023136"/>
    </source>
</evidence>
<dbReference type="Pfam" id="PF01345">
    <property type="entry name" value="DUF11"/>
    <property type="match status" value="2"/>
</dbReference>
<keyword evidence="12" id="KW-1185">Reference proteome</keyword>
<gene>
    <name evidence="11" type="ORF">QJ522_09525</name>
</gene>
<dbReference type="InterPro" id="IPR001434">
    <property type="entry name" value="OmcB-like_DUF11"/>
</dbReference>
<dbReference type="AlphaFoldDB" id="A0AAW6TUL9"/>
<evidence type="ECO:0000259" key="9">
    <source>
        <dbReference type="Pfam" id="PF01345"/>
    </source>
</evidence>
<dbReference type="Gene3D" id="2.160.20.10">
    <property type="entry name" value="Single-stranded right-handed beta-helix, Pectin lyase-like"/>
    <property type="match status" value="2"/>
</dbReference>
<evidence type="ECO:0000256" key="1">
    <source>
        <dbReference type="ARBA" id="ARBA00004196"/>
    </source>
</evidence>
<keyword evidence="4" id="KW-0964">Secreted</keyword>
<dbReference type="SUPFAM" id="SSF51126">
    <property type="entry name" value="Pectin lyase-like"/>
    <property type="match status" value="2"/>
</dbReference>
<dbReference type="PANTHER" id="PTHR11319">
    <property type="entry name" value="G PROTEIN-COUPLED RECEPTOR-RELATED"/>
    <property type="match status" value="1"/>
</dbReference>
<evidence type="ECO:0000256" key="2">
    <source>
        <dbReference type="ARBA" id="ARBA00004442"/>
    </source>
</evidence>
<dbReference type="Gene3D" id="2.60.40.1170">
    <property type="entry name" value="Mu homology domain, subdomain B"/>
    <property type="match status" value="1"/>
</dbReference>
<feature type="domain" description="DUF11" evidence="9">
    <location>
        <begin position="636"/>
        <end position="732"/>
    </location>
</feature>
<dbReference type="Pfam" id="PF13229">
    <property type="entry name" value="Beta_helix"/>
    <property type="match status" value="1"/>
</dbReference>
<dbReference type="InterPro" id="IPR047589">
    <property type="entry name" value="DUF11_rpt"/>
</dbReference>
<dbReference type="PANTHER" id="PTHR11319:SF35">
    <property type="entry name" value="OUTER MEMBRANE PROTEIN PMPC-RELATED"/>
    <property type="match status" value="1"/>
</dbReference>
<dbReference type="Proteomes" id="UP001431776">
    <property type="component" value="Unassembled WGS sequence"/>
</dbReference>
<dbReference type="InterPro" id="IPR012334">
    <property type="entry name" value="Pectin_lyas_fold"/>
</dbReference>
<reference evidence="11" key="1">
    <citation type="submission" date="2023-05" db="EMBL/GenBank/DDBJ databases">
        <title>Anaerotaeda fermentans gen. nov., sp. nov., a novel anaerobic planctomycete of the new family within the order Sedimentisphaerales isolated from Taman Peninsula, Russia.</title>
        <authorList>
            <person name="Khomyakova M.A."/>
            <person name="Merkel A.Y."/>
            <person name="Slobodkin A.I."/>
        </authorList>
    </citation>
    <scope>NUCLEOTIDE SEQUENCE</scope>
    <source>
        <strain evidence="11">M17dextr</strain>
    </source>
</reference>
<comment type="subcellular location">
    <subcellularLocation>
        <location evidence="1">Cell envelope</location>
    </subcellularLocation>
    <subcellularLocation>
        <location evidence="2">Cell outer membrane</location>
    </subcellularLocation>
    <subcellularLocation>
        <location evidence="3">Secreted</location>
    </subcellularLocation>
</comment>
<evidence type="ECO:0000259" key="10">
    <source>
        <dbReference type="Pfam" id="PF13229"/>
    </source>
</evidence>
<evidence type="ECO:0000256" key="7">
    <source>
        <dbReference type="ARBA" id="ARBA00023237"/>
    </source>
</evidence>
<dbReference type="InterPro" id="IPR059226">
    <property type="entry name" value="Choice_anch_Q_dom"/>
</dbReference>
<name>A0AAW6TUL9_9BACT</name>
<dbReference type="NCBIfam" id="TIGR01451">
    <property type="entry name" value="B_ant_repeat"/>
    <property type="match status" value="2"/>
</dbReference>
<keyword evidence="7" id="KW-0998">Cell outer membrane</keyword>
<dbReference type="InterPro" id="IPR003368">
    <property type="entry name" value="POMP_repeat"/>
</dbReference>
<dbReference type="GO" id="GO:0009279">
    <property type="term" value="C:cell outer membrane"/>
    <property type="evidence" value="ECO:0007669"/>
    <property type="project" value="UniProtKB-SubCell"/>
</dbReference>
<organism evidence="11 12">
    <name type="scientific">Anaerobaca lacustris</name>
    <dbReference type="NCBI Taxonomy" id="3044600"/>
    <lineage>
        <taxon>Bacteria</taxon>
        <taxon>Pseudomonadati</taxon>
        <taxon>Planctomycetota</taxon>
        <taxon>Phycisphaerae</taxon>
        <taxon>Sedimentisphaerales</taxon>
        <taxon>Anaerobacaceae</taxon>
        <taxon>Anaerobaca</taxon>
    </lineage>
</organism>
<evidence type="ECO:0000256" key="8">
    <source>
        <dbReference type="SAM" id="SignalP"/>
    </source>
</evidence>
<protein>
    <submittedName>
        <fullName evidence="11">Right-handed parallel beta-helix repeat-containing protein</fullName>
    </submittedName>
</protein>
<keyword evidence="5 8" id="KW-0732">Signal</keyword>
<dbReference type="EMBL" id="JASCXX010000009">
    <property type="protein sequence ID" value="MDI6449280.1"/>
    <property type="molecule type" value="Genomic_DNA"/>
</dbReference>
<dbReference type="InterPro" id="IPR039448">
    <property type="entry name" value="Beta_helix"/>
</dbReference>
<feature type="domain" description="DUF11" evidence="9">
    <location>
        <begin position="497"/>
        <end position="596"/>
    </location>
</feature>
<dbReference type="RefSeq" id="WP_349244686.1">
    <property type="nucleotide sequence ID" value="NZ_JASCXX010000009.1"/>
</dbReference>
<evidence type="ECO:0000256" key="4">
    <source>
        <dbReference type="ARBA" id="ARBA00022525"/>
    </source>
</evidence>
<feature type="domain" description="Right handed beta helix" evidence="10">
    <location>
        <begin position="115"/>
        <end position="237"/>
    </location>
</feature>
<proteinExistence type="predicted"/>
<sequence>MNLLTYAKTVCLVGLVHLALLPAAQARTIYVNGNGTAEFTTIRAAVEAAASGDTIVVGTGTYTGTDTTDLLLAGTRLTIRSSNPDDPAVVARTIIDCWVDDKAAYRLVDVGPDAELTLAGLTIINGSRTHGGGVVLSRDSILNIVNCTFTDNTVLELGAAFLCTDSQATFRGCTFLRNVSASLLHGGTVYGENSTLTFKDCHFLENATNGITAINSRVTITDCTFENNVGHEGGAIYSHVPLGTETGDHLIVTRCEFVGNKARRSGGAIHSYAASPTISLSVFSDNVALVNGGAIYNHRCNTPSIMNSLFSNNRADGVGGAVIDFYQCYSEIVNCTFVGNKAPKGGAVASVRQSHPVISQSILWQNEAESGQNLYLWQDFMGTPAAQATVEYSCMQFGRSGAVVEPGCTLNWGAGNIVADPLFVDVPNENFRLSASSPCINAGDPRYVPPAGMTDLDGLLRLHGTAVDMGAYEFQGLAVSKTISAGAMLGQDGRTQYVGIGTEITYRICINNNSDTQRVDRLTIVDILPAEVAFVTAGSAAGVLGWYDRDRHVYTWSYPSLGPKSTLCVELIVRVRDTAAVDAVITNYATIDSDNTVTQTASVSAVASQAKPKPLELTKTITGGIRGRDERGIAYVAQGQEVTYTIGVRNDNDQAVTNVVVTDSLPAQTTFVSADGAAGSYSRTNHTYTWTIPTLAPGARQNLTLTIRLAHDIEPGQIIVNTVRLDAGQTQTVTSSVQARVIEAPLDVALTLSPLIIGRTGYNRSDQVTALLKFPSHIRESDIDLETISLDPGSISPHSLTVTVVNGIVQVRAAFDLAQVLSAIPDNGRKTLYVSGRLRSQYPFIGEGDVLVVARRAF</sequence>
<dbReference type="Pfam" id="PF02415">
    <property type="entry name" value="Chlam_PMP"/>
    <property type="match status" value="1"/>
</dbReference>
<keyword evidence="6" id="KW-0472">Membrane</keyword>
<evidence type="ECO:0000313" key="12">
    <source>
        <dbReference type="Proteomes" id="UP001431776"/>
    </source>
</evidence>
<comment type="caution">
    <text evidence="11">The sequence shown here is derived from an EMBL/GenBank/DDBJ whole genome shotgun (WGS) entry which is preliminary data.</text>
</comment>
<feature type="signal peptide" evidence="8">
    <location>
        <begin position="1"/>
        <end position="26"/>
    </location>
</feature>
<feature type="chain" id="PRO_5043644642" evidence="8">
    <location>
        <begin position="27"/>
        <end position="858"/>
    </location>
</feature>
<accession>A0AAW6TUL9</accession>
<evidence type="ECO:0000313" key="11">
    <source>
        <dbReference type="EMBL" id="MDI6449280.1"/>
    </source>
</evidence>
<dbReference type="NCBIfam" id="NF041518">
    <property type="entry name" value="choice_anch_Q"/>
    <property type="match status" value="1"/>
</dbReference>